<feature type="coiled-coil region" evidence="8">
    <location>
        <begin position="932"/>
        <end position="1008"/>
    </location>
</feature>
<evidence type="ECO:0000256" key="6">
    <source>
        <dbReference type="ARBA" id="ARBA00023212"/>
    </source>
</evidence>
<feature type="coiled-coil region" evidence="8">
    <location>
        <begin position="454"/>
        <end position="481"/>
    </location>
</feature>
<organism evidence="11 12">
    <name type="scientific">Biomphalaria glabrata</name>
    <name type="common">Bloodfluke planorb</name>
    <name type="synonym">Freshwater snail</name>
    <dbReference type="NCBI Taxonomy" id="6526"/>
    <lineage>
        <taxon>Eukaryota</taxon>
        <taxon>Metazoa</taxon>
        <taxon>Spiralia</taxon>
        <taxon>Lophotrochozoa</taxon>
        <taxon>Mollusca</taxon>
        <taxon>Gastropoda</taxon>
        <taxon>Heterobranchia</taxon>
        <taxon>Euthyneura</taxon>
        <taxon>Panpulmonata</taxon>
        <taxon>Hygrophila</taxon>
        <taxon>Lymnaeoidea</taxon>
        <taxon>Planorbidae</taxon>
        <taxon>Biomphalaria</taxon>
    </lineage>
</organism>
<feature type="coiled-coil region" evidence="8">
    <location>
        <begin position="596"/>
        <end position="648"/>
    </location>
</feature>
<evidence type="ECO:0000256" key="7">
    <source>
        <dbReference type="PROSITE-ProRule" id="PRU00283"/>
    </source>
</evidence>
<dbReference type="GO" id="GO:0005524">
    <property type="term" value="F:ATP binding"/>
    <property type="evidence" value="ECO:0007669"/>
    <property type="project" value="UniProtKB-UniRule"/>
</dbReference>
<dbReference type="SUPFAM" id="SSF52540">
    <property type="entry name" value="P-loop containing nucleoside triphosphate hydrolases"/>
    <property type="match status" value="1"/>
</dbReference>
<keyword evidence="3 7" id="KW-0067">ATP-binding</keyword>
<feature type="coiled-coil region" evidence="8">
    <location>
        <begin position="701"/>
        <end position="774"/>
    </location>
</feature>
<evidence type="ECO:0000256" key="8">
    <source>
        <dbReference type="SAM" id="Coils"/>
    </source>
</evidence>
<comment type="subcellular location">
    <subcellularLocation>
        <location evidence="1">Cytoplasm</location>
        <location evidence="1">Cytoskeleton</location>
    </subcellularLocation>
</comment>
<dbReference type="Pfam" id="PF00225">
    <property type="entry name" value="Kinesin"/>
    <property type="match status" value="1"/>
</dbReference>
<evidence type="ECO:0000256" key="3">
    <source>
        <dbReference type="ARBA" id="ARBA00022840"/>
    </source>
</evidence>
<feature type="domain" description="Kinesin motor" evidence="10">
    <location>
        <begin position="4"/>
        <end position="318"/>
    </location>
</feature>
<dbReference type="Gene3D" id="3.40.850.10">
    <property type="entry name" value="Kinesin motor domain"/>
    <property type="match status" value="1"/>
</dbReference>
<dbReference type="RefSeq" id="XP_013074302.2">
    <property type="nucleotide sequence ID" value="XM_013218848.2"/>
</dbReference>
<comment type="similarity">
    <text evidence="7">Belongs to the TRAFAC class myosin-kinesin ATPase superfamily. Kinesin family.</text>
</comment>
<evidence type="ECO:0000256" key="4">
    <source>
        <dbReference type="ARBA" id="ARBA00023054"/>
    </source>
</evidence>
<name>A0A9U8E6X8_BIOGL</name>
<dbReference type="SMART" id="SM00129">
    <property type="entry name" value="KISc"/>
    <property type="match status" value="1"/>
</dbReference>
<dbReference type="InterPro" id="IPR036961">
    <property type="entry name" value="Kinesin_motor_dom_sf"/>
</dbReference>
<dbReference type="OrthoDB" id="21525at2759"/>
<keyword evidence="5 7" id="KW-0505">Motor protein</keyword>
<feature type="coiled-coil region" evidence="8">
    <location>
        <begin position="1163"/>
        <end position="1358"/>
    </location>
</feature>
<evidence type="ECO:0000259" key="10">
    <source>
        <dbReference type="PROSITE" id="PS50067"/>
    </source>
</evidence>
<sequence>MSDKISVFARIRPMLTREKVENRPTFVKSTEKTITCDGEIFNFDQVFDQTATNQTIYDHVAKNVVLSAMEGYNATLFMYGQTASGKTYTVNHIRQEALTTIYDFIENSPDREFLLRISYLELYNERFEDLLSSDGESKSLMLREDLEKNVFLTNQTEIFVTSIQDVANVLKRGDEKRHVAETKANDCSSRSHCILRVIIESRLRDDPDLESSGVFVSNLTIVDLAGSEKASDNTNSYRFKEGCNINKSLLTLSQVIRKLSEASDNENCFINYRDSKLTRYLQNALGGNSKTAIILTISPTSLEETVSTLKFGQNAKKIKNIPKKNEILNEQAELKRSLKEIERLKECIKKLESTQSSDELEEQKKKQKVLTEELRSMLCISSKASDKKEKNRRQTVCVPQFSRFKAATDVYISPVKLSPPASRMPSSQQGSPEIEDLNLSFKEYEKIFIQEDSFKKLYDVIFKLQQENQSLQERLNFMNHLENTEAPSLVSNESLLDYDGPVVNFTMPLDESLMDGNPRRKSFVHWQNVTLRDHSCSKPPAVDCISEGEEEEEVSTESTATENQSLDLETKMVSEEGKLDQKMKEYIQLKDSVESKIEQLCYLEQLRDEIEELKDEAQKEREKVVDERNKFEDEKKQWLEQKEAETARFSDKNVMIENHKTDLYFRTEKRDIDIQTDMNTANVFDEIREGKYLSPEETLRIEELKEELIAKELHLSELKYAMDKLESAISQERKSMEQMKQEFANKEKCVQQKTDQLKLEEELLKDKLDELISKEKLLSRQKDSEIELEKKLLESQVCELEEKLLVLSPETCLMFEQEIQTDLFLEELSQLQKEKHLLQLEKEKVEEMKNELATQQFLYRMNQESQQEEEICHRKENMLEERIIELEEKLLAANKERGEMLDMEAQTTELSNSFFEEIEEIKRHKLIRLVENEDLEKRIEDLKNQENELKIKEENLEKLAHHVEATREELAEKESQLVQKQSLLDRLKVDLESQMSNMTEREKDLVEQENVFKFKEDDLEAKRKDIAEKELILCQEQNHIDRLKVDLECQISNMTEREKDLVEQENVFKFKEDDLEAKRKEIAEKELILCQKQNHIDRLKVDLECQISNMTEREKDLVEQENVFKCKEDDLEAKRKEIAEKEFILCEEQSHLDRLKIDLECHISDLTDRENLIQQEADQLKLQKEELTLKAKFLEDESQLKNKEDMIHSEQIEQLNALLEEAQNAQNFLTTALEERSQELEEAIEEIEHFQQKIEWGKGVLNEKNLKIKEAEETHQKLQAQLTKMEEDMDTMKASIANHESQLAAKEEELRRGKMTIQNIEKDMQALQSMLKHTEEKNKELQMENSSLNKKVKNLKESNELDRNYYQRAIDNLKRSHNFNVDGSFLEQKAPEVPEIQVKKKLELEFSLQMKEFERSISGKDKKIDELMEEITKVKEELHLARSSSVLKDRNQLQRSENILETKKESEVSKLQDRILSLERKLEEADMKNLMMHKKYQQLKVKFAESYKLGAAEAFQEFQSTVPMQGGAVESFKLVSLERENRHLQKKLARLEEELRKETKLARNE</sequence>
<dbReference type="PRINTS" id="PR00380">
    <property type="entry name" value="KINESINHEAVY"/>
</dbReference>
<dbReference type="PANTHER" id="PTHR47968:SF75">
    <property type="entry name" value="CENTROMERE-ASSOCIATED PROTEIN E"/>
    <property type="match status" value="1"/>
</dbReference>
<keyword evidence="6" id="KW-0206">Cytoskeleton</keyword>
<feature type="coiled-coil region" evidence="8">
    <location>
        <begin position="1410"/>
        <end position="1488"/>
    </location>
</feature>
<dbReference type="PANTHER" id="PTHR47968">
    <property type="entry name" value="CENTROMERE PROTEIN E"/>
    <property type="match status" value="1"/>
</dbReference>
<dbReference type="GeneID" id="106060837"/>
<feature type="coiled-coil region" evidence="8">
    <location>
        <begin position="324"/>
        <end position="354"/>
    </location>
</feature>
<reference evidence="12" key="1">
    <citation type="submission" date="2025-08" db="UniProtKB">
        <authorList>
            <consortium name="RefSeq"/>
        </authorList>
    </citation>
    <scope>IDENTIFICATION</scope>
</reference>
<protein>
    <submittedName>
        <fullName evidence="12">Centromere-associated protein E-like isoform X1</fullName>
    </submittedName>
</protein>
<evidence type="ECO:0000313" key="12">
    <source>
        <dbReference type="RefSeq" id="XP_013074302.2"/>
    </source>
</evidence>
<keyword evidence="4 8" id="KW-0175">Coiled coil</keyword>
<feature type="coiled-coil region" evidence="8">
    <location>
        <begin position="1534"/>
        <end position="1561"/>
    </location>
</feature>
<keyword evidence="6" id="KW-0963">Cytoplasm</keyword>
<dbReference type="GO" id="GO:0007018">
    <property type="term" value="P:microtubule-based movement"/>
    <property type="evidence" value="ECO:0007669"/>
    <property type="project" value="InterPro"/>
</dbReference>
<keyword evidence="11" id="KW-1185">Reference proteome</keyword>
<dbReference type="Proteomes" id="UP001165740">
    <property type="component" value="Chromosome 8"/>
</dbReference>
<gene>
    <name evidence="12" type="primary">LOC106060837</name>
</gene>
<dbReference type="InterPro" id="IPR027640">
    <property type="entry name" value="Kinesin-like_fam"/>
</dbReference>
<dbReference type="GO" id="GO:0000278">
    <property type="term" value="P:mitotic cell cycle"/>
    <property type="evidence" value="ECO:0007669"/>
    <property type="project" value="TreeGrafter"/>
</dbReference>
<feature type="coiled-coil region" evidence="8">
    <location>
        <begin position="1044"/>
        <end position="1137"/>
    </location>
</feature>
<evidence type="ECO:0000256" key="2">
    <source>
        <dbReference type="ARBA" id="ARBA00022741"/>
    </source>
</evidence>
<feature type="coiled-coil region" evidence="8">
    <location>
        <begin position="828"/>
        <end position="896"/>
    </location>
</feature>
<evidence type="ECO:0000256" key="5">
    <source>
        <dbReference type="ARBA" id="ARBA00023175"/>
    </source>
</evidence>
<feature type="binding site" evidence="7">
    <location>
        <begin position="80"/>
        <end position="87"/>
    </location>
    <ligand>
        <name>ATP</name>
        <dbReference type="ChEBI" id="CHEBI:30616"/>
    </ligand>
</feature>
<dbReference type="InterPro" id="IPR027417">
    <property type="entry name" value="P-loop_NTPase"/>
</dbReference>
<dbReference type="GO" id="GO:0008017">
    <property type="term" value="F:microtubule binding"/>
    <property type="evidence" value="ECO:0007669"/>
    <property type="project" value="InterPro"/>
</dbReference>
<dbReference type="GO" id="GO:0003777">
    <property type="term" value="F:microtubule motor activity"/>
    <property type="evidence" value="ECO:0007669"/>
    <property type="project" value="InterPro"/>
</dbReference>
<dbReference type="PROSITE" id="PS50067">
    <property type="entry name" value="KINESIN_MOTOR_2"/>
    <property type="match status" value="1"/>
</dbReference>
<evidence type="ECO:0000256" key="9">
    <source>
        <dbReference type="SAM" id="MobiDB-lite"/>
    </source>
</evidence>
<dbReference type="InterPro" id="IPR001752">
    <property type="entry name" value="Kinesin_motor_dom"/>
</dbReference>
<keyword evidence="2 7" id="KW-0547">Nucleotide-binding</keyword>
<feature type="compositionally biased region" description="Acidic residues" evidence="9">
    <location>
        <begin position="546"/>
        <end position="555"/>
    </location>
</feature>
<accession>A0A9U8E6X8</accession>
<evidence type="ECO:0000313" key="11">
    <source>
        <dbReference type="Proteomes" id="UP001165740"/>
    </source>
</evidence>
<evidence type="ECO:0000256" key="1">
    <source>
        <dbReference type="ARBA" id="ARBA00004245"/>
    </source>
</evidence>
<dbReference type="GO" id="GO:0005874">
    <property type="term" value="C:microtubule"/>
    <property type="evidence" value="ECO:0007669"/>
    <property type="project" value="TreeGrafter"/>
</dbReference>
<proteinExistence type="inferred from homology"/>
<feature type="region of interest" description="Disordered" evidence="9">
    <location>
        <begin position="537"/>
        <end position="564"/>
    </location>
</feature>
<dbReference type="OMA" id="YEQHETL"/>